<accession>A0A7S1RI20</accession>
<gene>
    <name evidence="2" type="ORF">ACAT0790_LOCUS43328</name>
</gene>
<dbReference type="EMBL" id="HBGE01072378">
    <property type="protein sequence ID" value="CAD9166560.1"/>
    <property type="molecule type" value="Transcribed_RNA"/>
</dbReference>
<reference evidence="2" key="1">
    <citation type="submission" date="2021-01" db="EMBL/GenBank/DDBJ databases">
        <authorList>
            <person name="Corre E."/>
            <person name="Pelletier E."/>
            <person name="Niang G."/>
            <person name="Scheremetjew M."/>
            <person name="Finn R."/>
            <person name="Kale V."/>
            <person name="Holt S."/>
            <person name="Cochrane G."/>
            <person name="Meng A."/>
            <person name="Brown T."/>
            <person name="Cohen L."/>
        </authorList>
    </citation>
    <scope>NUCLEOTIDE SEQUENCE</scope>
    <source>
        <strain evidence="2">OF101</strain>
    </source>
</reference>
<evidence type="ECO:0000313" key="2">
    <source>
        <dbReference type="EMBL" id="CAD9166560.1"/>
    </source>
</evidence>
<proteinExistence type="predicted"/>
<sequence length="109" mass="11292">MGIGVGAGGGAEDVESGGEGAPGAGIGAGGLGTTRVLHSGHAPQTAQPHLINHWWPFEAQKILHSFSCGEDVEVVVVFRRVVVMVVVVVVNVMVVHKELVPAPPEKLEK</sequence>
<dbReference type="AlphaFoldDB" id="A0A7S1RI20"/>
<protein>
    <submittedName>
        <fullName evidence="2">Uncharacterized protein</fullName>
    </submittedName>
</protein>
<organism evidence="2">
    <name type="scientific">Alexandrium catenella</name>
    <name type="common">Red tide dinoflagellate</name>
    <name type="synonym">Gonyaulax catenella</name>
    <dbReference type="NCBI Taxonomy" id="2925"/>
    <lineage>
        <taxon>Eukaryota</taxon>
        <taxon>Sar</taxon>
        <taxon>Alveolata</taxon>
        <taxon>Dinophyceae</taxon>
        <taxon>Gonyaulacales</taxon>
        <taxon>Pyrocystaceae</taxon>
        <taxon>Alexandrium</taxon>
    </lineage>
</organism>
<evidence type="ECO:0000256" key="1">
    <source>
        <dbReference type="SAM" id="MobiDB-lite"/>
    </source>
</evidence>
<name>A0A7S1RI20_ALECA</name>
<feature type="region of interest" description="Disordered" evidence="1">
    <location>
        <begin position="1"/>
        <end position="27"/>
    </location>
</feature>